<dbReference type="AlphaFoldDB" id="A0AAV9K6I3"/>
<dbReference type="Proteomes" id="UP001311915">
    <property type="component" value="Unassembled WGS sequence"/>
</dbReference>
<name>A0AAV9K6I3_9SOLN</name>
<feature type="compositionally biased region" description="Low complexity" evidence="1">
    <location>
        <begin position="40"/>
        <end position="53"/>
    </location>
</feature>
<feature type="region of interest" description="Disordered" evidence="1">
    <location>
        <begin position="40"/>
        <end position="92"/>
    </location>
</feature>
<organism evidence="2 3">
    <name type="scientific">Solanum pinnatisectum</name>
    <name type="common">tansyleaf nightshade</name>
    <dbReference type="NCBI Taxonomy" id="50273"/>
    <lineage>
        <taxon>Eukaryota</taxon>
        <taxon>Viridiplantae</taxon>
        <taxon>Streptophyta</taxon>
        <taxon>Embryophyta</taxon>
        <taxon>Tracheophyta</taxon>
        <taxon>Spermatophyta</taxon>
        <taxon>Magnoliopsida</taxon>
        <taxon>eudicotyledons</taxon>
        <taxon>Gunneridae</taxon>
        <taxon>Pentapetalae</taxon>
        <taxon>asterids</taxon>
        <taxon>lamiids</taxon>
        <taxon>Solanales</taxon>
        <taxon>Solanaceae</taxon>
        <taxon>Solanoideae</taxon>
        <taxon>Solaneae</taxon>
        <taxon>Solanum</taxon>
    </lineage>
</organism>
<dbReference type="EMBL" id="JAWPEI010000012">
    <property type="protein sequence ID" value="KAK4708925.1"/>
    <property type="molecule type" value="Genomic_DNA"/>
</dbReference>
<comment type="caution">
    <text evidence="2">The sequence shown here is derived from an EMBL/GenBank/DDBJ whole genome shotgun (WGS) entry which is preliminary data.</text>
</comment>
<reference evidence="2 3" key="1">
    <citation type="submission" date="2023-10" db="EMBL/GenBank/DDBJ databases">
        <title>Genome-Wide Identification Analysis in wild type Solanum Pinnatisectum Reveals Some Genes Defensing Phytophthora Infestans.</title>
        <authorList>
            <person name="Sun C."/>
        </authorList>
    </citation>
    <scope>NUCLEOTIDE SEQUENCE [LARGE SCALE GENOMIC DNA]</scope>
    <source>
        <strain evidence="2">LQN</strain>
        <tissue evidence="2">Leaf</tissue>
    </source>
</reference>
<proteinExistence type="predicted"/>
<sequence>MASKFRSLESGRNILSYMDPIARTTYRQKFKSHFGGYVESINNPNNLSHANSNYGVDKRNDDNLVAPNPKSPSSSTGAAIGRKSPYAPTNPP</sequence>
<evidence type="ECO:0000313" key="2">
    <source>
        <dbReference type="EMBL" id="KAK4708925.1"/>
    </source>
</evidence>
<accession>A0AAV9K6I3</accession>
<evidence type="ECO:0000313" key="3">
    <source>
        <dbReference type="Proteomes" id="UP001311915"/>
    </source>
</evidence>
<evidence type="ECO:0000256" key="1">
    <source>
        <dbReference type="SAM" id="MobiDB-lite"/>
    </source>
</evidence>
<protein>
    <submittedName>
        <fullName evidence="2">Uncharacterized protein</fullName>
    </submittedName>
</protein>
<gene>
    <name evidence="2" type="ORF">R3W88_029850</name>
</gene>
<keyword evidence="3" id="KW-1185">Reference proteome</keyword>